<feature type="transmembrane region" description="Helical" evidence="14">
    <location>
        <begin position="62"/>
        <end position="82"/>
    </location>
</feature>
<gene>
    <name evidence="15" type="ORF">BCR42DRAFT_372543</name>
</gene>
<dbReference type="STRING" id="90262.A0A1X2IM91"/>
<comment type="pathway">
    <text evidence="2 14">Lipid metabolism; fatty acid biosynthesis.</text>
</comment>
<dbReference type="InterPro" id="IPR007482">
    <property type="entry name" value="Tyr_Pase-like_PTPLA"/>
</dbReference>
<evidence type="ECO:0000256" key="3">
    <source>
        <dbReference type="ARBA" id="ARBA00007811"/>
    </source>
</evidence>
<proteinExistence type="inferred from homology"/>
<dbReference type="GO" id="GO:0030148">
    <property type="term" value="P:sphingolipid biosynthetic process"/>
    <property type="evidence" value="ECO:0007669"/>
    <property type="project" value="EnsemblFungi"/>
</dbReference>
<dbReference type="GO" id="GO:0102158">
    <property type="term" value="F:very-long-chain (3R)-3-hydroxyacyl-CoA dehydratase activity"/>
    <property type="evidence" value="ECO:0007669"/>
    <property type="project" value="UniProtKB-EC"/>
</dbReference>
<keyword evidence="11 14" id="KW-0275">Fatty acid biosynthesis</keyword>
<comment type="subcellular location">
    <subcellularLocation>
        <location evidence="14">Endoplasmic reticulum membrane</location>
        <topology evidence="14">Multi-pass membrane protein</topology>
    </subcellularLocation>
    <subcellularLocation>
        <location evidence="1">Membrane</location>
        <topology evidence="1">Multi-pass membrane protein</topology>
    </subcellularLocation>
</comment>
<feature type="transmembrane region" description="Helical" evidence="14">
    <location>
        <begin position="183"/>
        <end position="203"/>
    </location>
</feature>
<dbReference type="Pfam" id="PF04387">
    <property type="entry name" value="PTPLA"/>
    <property type="match status" value="1"/>
</dbReference>
<dbReference type="EC" id="4.2.1.134" evidence="4 14"/>
<feature type="transmembrane region" description="Helical" evidence="14">
    <location>
        <begin position="152"/>
        <end position="171"/>
    </location>
</feature>
<keyword evidence="16" id="KW-1185">Reference proteome</keyword>
<dbReference type="GO" id="GO:0005789">
    <property type="term" value="C:endoplasmic reticulum membrane"/>
    <property type="evidence" value="ECO:0007669"/>
    <property type="project" value="UniProtKB-SubCell"/>
</dbReference>
<dbReference type="UniPathway" id="UPA00094"/>
<keyword evidence="8 14" id="KW-1133">Transmembrane helix</keyword>
<evidence type="ECO:0000256" key="9">
    <source>
        <dbReference type="ARBA" id="ARBA00023098"/>
    </source>
</evidence>
<evidence type="ECO:0000256" key="12">
    <source>
        <dbReference type="ARBA" id="ARBA00023239"/>
    </source>
</evidence>
<reference evidence="15 16" key="1">
    <citation type="submission" date="2016-07" db="EMBL/GenBank/DDBJ databases">
        <title>Pervasive Adenine N6-methylation of Active Genes in Fungi.</title>
        <authorList>
            <consortium name="DOE Joint Genome Institute"/>
            <person name="Mondo S.J."/>
            <person name="Dannebaum R.O."/>
            <person name="Kuo R.C."/>
            <person name="Labutti K."/>
            <person name="Haridas S."/>
            <person name="Kuo A."/>
            <person name="Salamov A."/>
            <person name="Ahrendt S.R."/>
            <person name="Lipzen A."/>
            <person name="Sullivan W."/>
            <person name="Andreopoulos W.B."/>
            <person name="Clum A."/>
            <person name="Lindquist E."/>
            <person name="Daum C."/>
            <person name="Ramamoorthy G.K."/>
            <person name="Gryganskyi A."/>
            <person name="Culley D."/>
            <person name="Magnuson J.K."/>
            <person name="James T.Y."/>
            <person name="O'Malley M.A."/>
            <person name="Stajich J.E."/>
            <person name="Spatafora J.W."/>
            <person name="Visel A."/>
            <person name="Grigoriev I.V."/>
        </authorList>
    </citation>
    <scope>NUCLEOTIDE SEQUENCE [LARGE SCALE GENOMIC DNA]</scope>
    <source>
        <strain evidence="15 16">NRRL 1336</strain>
    </source>
</reference>
<dbReference type="GO" id="GO:0030497">
    <property type="term" value="P:fatty acid elongation"/>
    <property type="evidence" value="ECO:0007669"/>
    <property type="project" value="EnsemblFungi"/>
</dbReference>
<name>A0A1X2IM91_9FUNG</name>
<comment type="similarity">
    <text evidence="3 14">Belongs to the very long-chain fatty acids dehydratase HACD family.</text>
</comment>
<dbReference type="GO" id="GO:0042761">
    <property type="term" value="P:very long-chain fatty acid biosynthetic process"/>
    <property type="evidence" value="ECO:0007669"/>
    <property type="project" value="TreeGrafter"/>
</dbReference>
<sequence>MPGKASSTPSTKKPASGFIPTYLLAYNVVSWCGWLYVLQLAIAELIKSNGDWRGVFEVTWPLLQVVQTAALFEVFHSVVGWVRAPFMTTLMQVLSRLLLVWGVNYMFPEIHTHGSYTTMIIAWCIAELVRYSFYAFNLKTGSVPGIISWARYNFFLVLYPLGVSSELMMIYQSLPYASKISPFYYYFLIAAALTYAPGFPVLFSHMLVQRKKYFKGAVKKSE</sequence>
<organism evidence="15 16">
    <name type="scientific">Absidia repens</name>
    <dbReference type="NCBI Taxonomy" id="90262"/>
    <lineage>
        <taxon>Eukaryota</taxon>
        <taxon>Fungi</taxon>
        <taxon>Fungi incertae sedis</taxon>
        <taxon>Mucoromycota</taxon>
        <taxon>Mucoromycotina</taxon>
        <taxon>Mucoromycetes</taxon>
        <taxon>Mucorales</taxon>
        <taxon>Cunninghamellaceae</taxon>
        <taxon>Absidia</taxon>
    </lineage>
</organism>
<dbReference type="PANTHER" id="PTHR11035">
    <property type="entry name" value="VERY-LONG-CHAIN (3R)-3-HYDROXYACYL-COA DEHYDRATASE"/>
    <property type="match status" value="1"/>
</dbReference>
<dbReference type="Proteomes" id="UP000193560">
    <property type="component" value="Unassembled WGS sequence"/>
</dbReference>
<accession>A0A1X2IM91</accession>
<keyword evidence="7 14" id="KW-0276">Fatty acid metabolism</keyword>
<keyword evidence="5 14" id="KW-0444">Lipid biosynthesis</keyword>
<dbReference type="EMBL" id="MCGE01000008">
    <property type="protein sequence ID" value="ORZ18871.1"/>
    <property type="molecule type" value="Genomic_DNA"/>
</dbReference>
<evidence type="ECO:0000256" key="1">
    <source>
        <dbReference type="ARBA" id="ARBA00004141"/>
    </source>
</evidence>
<keyword evidence="12 14" id="KW-0456">Lyase</keyword>
<evidence type="ECO:0000256" key="4">
    <source>
        <dbReference type="ARBA" id="ARBA00013122"/>
    </source>
</evidence>
<dbReference type="PANTHER" id="PTHR11035:SF3">
    <property type="entry name" value="VERY-LONG-CHAIN (3R)-3-HYDROXYACYL-COA DEHYDRATASE"/>
    <property type="match status" value="1"/>
</dbReference>
<dbReference type="GO" id="GO:0007034">
    <property type="term" value="P:vacuolar transport"/>
    <property type="evidence" value="ECO:0007669"/>
    <property type="project" value="EnsemblFungi"/>
</dbReference>
<evidence type="ECO:0000256" key="2">
    <source>
        <dbReference type="ARBA" id="ARBA00005194"/>
    </source>
</evidence>
<protein>
    <recommendedName>
        <fullName evidence="4 14">Very-long-chain (3R)-3-hydroxyacyl-CoA dehydratase</fullName>
        <ecNumber evidence="4 14">4.2.1.134</ecNumber>
    </recommendedName>
</protein>
<evidence type="ECO:0000313" key="16">
    <source>
        <dbReference type="Proteomes" id="UP000193560"/>
    </source>
</evidence>
<evidence type="ECO:0000256" key="7">
    <source>
        <dbReference type="ARBA" id="ARBA00022832"/>
    </source>
</evidence>
<evidence type="ECO:0000313" key="15">
    <source>
        <dbReference type="EMBL" id="ORZ18871.1"/>
    </source>
</evidence>
<evidence type="ECO:0000256" key="8">
    <source>
        <dbReference type="ARBA" id="ARBA00022989"/>
    </source>
</evidence>
<keyword evidence="6 14" id="KW-0812">Transmembrane</keyword>
<keyword evidence="10 14" id="KW-0472">Membrane</keyword>
<evidence type="ECO:0000256" key="6">
    <source>
        <dbReference type="ARBA" id="ARBA00022692"/>
    </source>
</evidence>
<feature type="transmembrane region" description="Helical" evidence="14">
    <location>
        <begin position="21"/>
        <end position="42"/>
    </location>
</feature>
<evidence type="ECO:0000256" key="11">
    <source>
        <dbReference type="ARBA" id="ARBA00023160"/>
    </source>
</evidence>
<comment type="catalytic activity">
    <reaction evidence="13 14">
        <text>a very-long-chain (3R)-3-hydroxyacyl-CoA = a very-long-chain (2E)-enoyl-CoA + H2O</text>
        <dbReference type="Rhea" id="RHEA:45812"/>
        <dbReference type="ChEBI" id="CHEBI:15377"/>
        <dbReference type="ChEBI" id="CHEBI:83728"/>
        <dbReference type="ChEBI" id="CHEBI:85440"/>
        <dbReference type="EC" id="4.2.1.134"/>
    </reaction>
</comment>
<dbReference type="GO" id="GO:0000324">
    <property type="term" value="C:fungal-type vacuole"/>
    <property type="evidence" value="ECO:0007669"/>
    <property type="project" value="EnsemblFungi"/>
</dbReference>
<comment type="function">
    <text evidence="14">Catalyzes the third of the four reactions of the long-chain fatty acids elongation cycle. This endoplasmic reticulum-bound enzymatic process, allows the addition of two carbons to the chain of long- and very long-chain fatty acids/VLCFAs per cycle. This enzyme catalyzes the dehydration of the 3-hydroxyacyl-CoA intermediate into trans-2,3-enoyl-CoA, within each cycle of fatty acid elongation. Thereby, it participates to the production of VLCFAs of different chain lengths that are involved in multiple biological processes as precursors of membrane lipids and lipid mediators.</text>
</comment>
<dbReference type="AlphaFoldDB" id="A0A1X2IM91"/>
<evidence type="ECO:0000256" key="10">
    <source>
        <dbReference type="ARBA" id="ARBA00023136"/>
    </source>
</evidence>
<evidence type="ECO:0000256" key="14">
    <source>
        <dbReference type="RuleBase" id="RU363109"/>
    </source>
</evidence>
<evidence type="ECO:0000256" key="5">
    <source>
        <dbReference type="ARBA" id="ARBA00022516"/>
    </source>
</evidence>
<evidence type="ECO:0000256" key="13">
    <source>
        <dbReference type="ARBA" id="ARBA00036671"/>
    </source>
</evidence>
<keyword evidence="9 14" id="KW-0443">Lipid metabolism</keyword>
<dbReference type="OrthoDB" id="46988at2759"/>
<keyword evidence="14" id="KW-0256">Endoplasmic reticulum</keyword>
<comment type="caution">
    <text evidence="15">The sequence shown here is derived from an EMBL/GenBank/DDBJ whole genome shotgun (WGS) entry which is preliminary data.</text>
</comment>
<feature type="transmembrane region" description="Helical" evidence="14">
    <location>
        <begin position="89"/>
        <end position="107"/>
    </location>
</feature>
<feature type="transmembrane region" description="Helical" evidence="14">
    <location>
        <begin position="113"/>
        <end position="131"/>
    </location>
</feature>